<organism evidence="2 3">
    <name type="scientific">Tsukamurella sputi</name>
    <dbReference type="NCBI Taxonomy" id="2591848"/>
    <lineage>
        <taxon>Bacteria</taxon>
        <taxon>Bacillati</taxon>
        <taxon>Actinomycetota</taxon>
        <taxon>Actinomycetes</taxon>
        <taxon>Mycobacteriales</taxon>
        <taxon>Tsukamurellaceae</taxon>
        <taxon>Tsukamurella</taxon>
    </lineage>
</organism>
<feature type="compositionally biased region" description="Polar residues" evidence="1">
    <location>
        <begin position="46"/>
        <end position="56"/>
    </location>
</feature>
<accession>A0A5C5RG10</accession>
<comment type="caution">
    <text evidence="2">The sequence shown here is derived from an EMBL/GenBank/DDBJ whole genome shotgun (WGS) entry which is preliminary data.</text>
</comment>
<reference evidence="2 3" key="1">
    <citation type="submission" date="2019-06" db="EMBL/GenBank/DDBJ databases">
        <authorList>
            <person name="Teng J.L.L."/>
            <person name="Lee H.H."/>
            <person name="Lau S.K.P."/>
            <person name="Woo P.C.Y."/>
        </authorList>
    </citation>
    <scope>NUCLEOTIDE SEQUENCE [LARGE SCALE GENOMIC DNA]</scope>
    <source>
        <strain evidence="2 3">HKU70</strain>
    </source>
</reference>
<keyword evidence="3" id="KW-1185">Reference proteome</keyword>
<protein>
    <submittedName>
        <fullName evidence="2">Uncharacterized protein</fullName>
    </submittedName>
</protein>
<evidence type="ECO:0000313" key="2">
    <source>
        <dbReference type="EMBL" id="TWS22029.1"/>
    </source>
</evidence>
<dbReference type="Proteomes" id="UP000319792">
    <property type="component" value="Unassembled WGS sequence"/>
</dbReference>
<dbReference type="RefSeq" id="WP_146437596.1">
    <property type="nucleotide sequence ID" value="NZ_VIGV01000013.1"/>
</dbReference>
<feature type="region of interest" description="Disordered" evidence="1">
    <location>
        <begin position="1"/>
        <end position="90"/>
    </location>
</feature>
<dbReference type="EMBL" id="VIGV01000013">
    <property type="protein sequence ID" value="TWS22029.1"/>
    <property type="molecule type" value="Genomic_DNA"/>
</dbReference>
<gene>
    <name evidence="2" type="ORF">FK268_22030</name>
</gene>
<evidence type="ECO:0000256" key="1">
    <source>
        <dbReference type="SAM" id="MobiDB-lite"/>
    </source>
</evidence>
<sequence length="139" mass="14404">MAAATPEKITTDAAKTIDTPTTGDKAFTEMPAADRAGTDAAKVPDTPTTGDKTFTLTPAADGAGRAIDGPSTGGTRPTDSSLLVPGSPIDPRFRTINGEIRSFLADGTHVNGDLFNPATWNAEKFSAPQLLRDSCLTEP</sequence>
<reference evidence="2 3" key="2">
    <citation type="submission" date="2019-08" db="EMBL/GenBank/DDBJ databases">
        <title>Tsukamurella conjunctivitidis sp. nov., Tsukamurella assacharolytica sp. nov. and Tsukamurella sputae sp. nov. isolated from patients with conjunctivitis, bacteraemia (lymphoma) and respiratory infection (sputum) in Hong Kong.</title>
        <authorList>
            <person name="Fok K.M.N."/>
            <person name="Fong J.Y.H."/>
        </authorList>
    </citation>
    <scope>NUCLEOTIDE SEQUENCE [LARGE SCALE GENOMIC DNA]</scope>
    <source>
        <strain evidence="2 3">HKU70</strain>
    </source>
</reference>
<evidence type="ECO:0000313" key="3">
    <source>
        <dbReference type="Proteomes" id="UP000319792"/>
    </source>
</evidence>
<proteinExistence type="predicted"/>
<dbReference type="AlphaFoldDB" id="A0A5C5RG10"/>
<name>A0A5C5RG10_9ACTN</name>